<reference evidence="1 2" key="1">
    <citation type="submission" date="2016-05" db="EMBL/GenBank/DDBJ databases">
        <title>Comparative genomics of biotechnologically important yeasts.</title>
        <authorList>
            <consortium name="DOE Joint Genome Institute"/>
            <person name="Riley R."/>
            <person name="Haridas S."/>
            <person name="Wolfe K.H."/>
            <person name="Lopes M.R."/>
            <person name="Hittinger C.T."/>
            <person name="Goker M."/>
            <person name="Salamov A."/>
            <person name="Wisecaver J."/>
            <person name="Long T.M."/>
            <person name="Aerts A.L."/>
            <person name="Barry K."/>
            <person name="Choi C."/>
            <person name="Clum A."/>
            <person name="Coughlan A.Y."/>
            <person name="Deshpande S."/>
            <person name="Douglass A.P."/>
            <person name="Hanson S.J."/>
            <person name="Klenk H.-P."/>
            <person name="LaButti K."/>
            <person name="Lapidus A."/>
            <person name="Lindquist E."/>
            <person name="Lipzen A."/>
            <person name="Meier-kolthoff J.P."/>
            <person name="Ohm R.A."/>
            <person name="Otillar R.P."/>
            <person name="Pangilinan J."/>
            <person name="Peng Y."/>
            <person name="Rokas A."/>
            <person name="Rosa C.A."/>
            <person name="Scheuner C."/>
            <person name="Sibirny A.A."/>
            <person name="Slot J.C."/>
            <person name="Stielow J.B."/>
            <person name="Sun H."/>
            <person name="Kurtzman C.P."/>
            <person name="Blackwell M."/>
            <person name="Grigoriev I.V."/>
            <person name="Jeffries T.W."/>
        </authorList>
    </citation>
    <scope>NUCLEOTIDE SEQUENCE [LARGE SCALE GENOMIC DNA]</scope>
    <source>
        <strain evidence="1 2">NRRL YB-4993</strain>
    </source>
</reference>
<comment type="caution">
    <text evidence="1">The sequence shown here is derived from an EMBL/GenBank/DDBJ whole genome shotgun (WGS) entry which is preliminary data.</text>
</comment>
<sequence>MCIGGHTRIHIKKPHCTVAGPTLGPTQISHLLWHCGSMLLFCGYTRRLWLRQIPSPKLKTRRGRFHVVPEHLFLALGPGQNEASPSPGFGALAHPSNARDWPGKRDVRAGLGEKTLEKPQARPSTQVSFFCPPSFFRPPGSHPCLLSASPRYSPFSCPLHQKRNKKTHSFRPPFFSHCRSIFNRNTCYSVESERDTHSESLHPAEVAPLSEPRPNPIPRFLHHTFGTDAVEKLPAVTPKTLFSGFATPDCTSRLSRACFLGNCQRIVSARCSIVQKPDPPLLFF</sequence>
<dbReference type="RefSeq" id="XP_018709885.1">
    <property type="nucleotide sequence ID" value="XM_018855148.1"/>
</dbReference>
<gene>
    <name evidence="1" type="ORF">METBIDRAFT_222012</name>
</gene>
<proteinExistence type="predicted"/>
<dbReference type="EMBL" id="LXTC01000007">
    <property type="protein sequence ID" value="OBA19353.1"/>
    <property type="molecule type" value="Genomic_DNA"/>
</dbReference>
<evidence type="ECO:0000313" key="2">
    <source>
        <dbReference type="Proteomes" id="UP000092555"/>
    </source>
</evidence>
<protein>
    <submittedName>
        <fullName evidence="1">Uncharacterized protein</fullName>
    </submittedName>
</protein>
<evidence type="ECO:0000313" key="1">
    <source>
        <dbReference type="EMBL" id="OBA19353.1"/>
    </source>
</evidence>
<organism evidence="1 2">
    <name type="scientific">Metschnikowia bicuspidata var. bicuspidata NRRL YB-4993</name>
    <dbReference type="NCBI Taxonomy" id="869754"/>
    <lineage>
        <taxon>Eukaryota</taxon>
        <taxon>Fungi</taxon>
        <taxon>Dikarya</taxon>
        <taxon>Ascomycota</taxon>
        <taxon>Saccharomycotina</taxon>
        <taxon>Pichiomycetes</taxon>
        <taxon>Metschnikowiaceae</taxon>
        <taxon>Metschnikowia</taxon>
    </lineage>
</organism>
<dbReference type="Proteomes" id="UP000092555">
    <property type="component" value="Unassembled WGS sequence"/>
</dbReference>
<accession>A0A1A0H610</accession>
<keyword evidence="2" id="KW-1185">Reference proteome</keyword>
<name>A0A1A0H610_9ASCO</name>
<dbReference type="GeneID" id="30028124"/>
<dbReference type="AlphaFoldDB" id="A0A1A0H610"/>